<dbReference type="InterPro" id="IPR002686">
    <property type="entry name" value="Transposase_17"/>
</dbReference>
<dbReference type="AlphaFoldDB" id="A0A1I3LVV6"/>
<proteinExistence type="predicted"/>
<gene>
    <name evidence="2" type="ORF">SAMN05421753_11375</name>
</gene>
<dbReference type="SMART" id="SM01321">
    <property type="entry name" value="Y1_Tnp"/>
    <property type="match status" value="1"/>
</dbReference>
<dbReference type="InterPro" id="IPR036515">
    <property type="entry name" value="Transposase_17_sf"/>
</dbReference>
<evidence type="ECO:0000313" key="3">
    <source>
        <dbReference type="Proteomes" id="UP000199518"/>
    </source>
</evidence>
<dbReference type="Gene3D" id="3.30.70.1290">
    <property type="entry name" value="Transposase IS200-like"/>
    <property type="match status" value="1"/>
</dbReference>
<dbReference type="Proteomes" id="UP000199518">
    <property type="component" value="Unassembled WGS sequence"/>
</dbReference>
<feature type="domain" description="Transposase IS200-like" evidence="1">
    <location>
        <begin position="42"/>
        <end position="175"/>
    </location>
</feature>
<name>A0A1I3LVV6_9PLAN</name>
<keyword evidence="3" id="KW-1185">Reference proteome</keyword>
<protein>
    <submittedName>
        <fullName evidence="2">REP element-mobilizing transposase RayT</fullName>
    </submittedName>
</protein>
<dbReference type="PANTHER" id="PTHR36966">
    <property type="entry name" value="REP-ASSOCIATED TYROSINE TRANSPOSASE"/>
    <property type="match status" value="1"/>
</dbReference>
<dbReference type="PANTHER" id="PTHR36966:SF1">
    <property type="entry name" value="REP-ASSOCIATED TYROSINE TRANSPOSASE"/>
    <property type="match status" value="1"/>
</dbReference>
<dbReference type="InterPro" id="IPR052715">
    <property type="entry name" value="RAYT_transposase"/>
</dbReference>
<evidence type="ECO:0000313" key="2">
    <source>
        <dbReference type="EMBL" id="SFI88645.1"/>
    </source>
</evidence>
<organism evidence="2 3">
    <name type="scientific">Planctomicrobium piriforme</name>
    <dbReference type="NCBI Taxonomy" id="1576369"/>
    <lineage>
        <taxon>Bacteria</taxon>
        <taxon>Pseudomonadati</taxon>
        <taxon>Planctomycetota</taxon>
        <taxon>Planctomycetia</taxon>
        <taxon>Planctomycetales</taxon>
        <taxon>Planctomycetaceae</taxon>
        <taxon>Planctomicrobium</taxon>
    </lineage>
</organism>
<dbReference type="GO" id="GO:0006313">
    <property type="term" value="P:DNA transposition"/>
    <property type="evidence" value="ECO:0007669"/>
    <property type="project" value="InterPro"/>
</dbReference>
<reference evidence="3" key="1">
    <citation type="submission" date="2016-10" db="EMBL/GenBank/DDBJ databases">
        <authorList>
            <person name="Varghese N."/>
            <person name="Submissions S."/>
        </authorList>
    </citation>
    <scope>NUCLEOTIDE SEQUENCE [LARGE SCALE GENOMIC DNA]</scope>
    <source>
        <strain evidence="3">DSM 26348</strain>
    </source>
</reference>
<dbReference type="SUPFAM" id="SSF143422">
    <property type="entry name" value="Transposase IS200-like"/>
    <property type="match status" value="1"/>
</dbReference>
<dbReference type="GO" id="GO:0043565">
    <property type="term" value="F:sequence-specific DNA binding"/>
    <property type="evidence" value="ECO:0007669"/>
    <property type="project" value="TreeGrafter"/>
</dbReference>
<dbReference type="NCBIfam" id="NF047646">
    <property type="entry name" value="REP_Tyr_transpos"/>
    <property type="match status" value="1"/>
</dbReference>
<dbReference type="STRING" id="1576369.SAMN05421753_11375"/>
<accession>A0A1I3LVV6</accession>
<dbReference type="GO" id="GO:0004803">
    <property type="term" value="F:transposase activity"/>
    <property type="evidence" value="ECO:0007669"/>
    <property type="project" value="InterPro"/>
</dbReference>
<evidence type="ECO:0000259" key="1">
    <source>
        <dbReference type="SMART" id="SM01321"/>
    </source>
</evidence>
<dbReference type="EMBL" id="FOQD01000013">
    <property type="protein sequence ID" value="SFI88645.1"/>
    <property type="molecule type" value="Genomic_DNA"/>
</dbReference>
<sequence>MNNLVPRLPPGNATAIHLVPKLLLGNAPREPTMSRTRYRIVENEYPYFMTCTIVGWLPVFTRPEAVEILFESWRYLQQNREFRIFSYVILENHLHLIASAPDLADAIHRFKSYTARQIIGLLKRHGADLLLQQLRDQKAAYKVDSEHQVWQEGSHPKQIQSDEMMLQKIEYIHLNPVKRGYVDDPLHWCRSSARNYAGQPGLIDVITNWT</sequence>